<keyword evidence="3" id="KW-1185">Reference proteome</keyword>
<evidence type="ECO:0000256" key="1">
    <source>
        <dbReference type="SAM" id="MobiDB-lite"/>
    </source>
</evidence>
<feature type="compositionally biased region" description="Acidic residues" evidence="1">
    <location>
        <begin position="112"/>
        <end position="123"/>
    </location>
</feature>
<dbReference type="AlphaFoldDB" id="C1MW54"/>
<feature type="region of interest" description="Disordered" evidence="1">
    <location>
        <begin position="96"/>
        <end position="130"/>
    </location>
</feature>
<organism evidence="3">
    <name type="scientific">Micromonas pusilla (strain CCMP1545)</name>
    <name type="common">Picoplanktonic green alga</name>
    <dbReference type="NCBI Taxonomy" id="564608"/>
    <lineage>
        <taxon>Eukaryota</taxon>
        <taxon>Viridiplantae</taxon>
        <taxon>Chlorophyta</taxon>
        <taxon>Mamiellophyceae</taxon>
        <taxon>Mamiellales</taxon>
        <taxon>Mamiellaceae</taxon>
        <taxon>Micromonas</taxon>
    </lineage>
</organism>
<dbReference type="InterPro" id="IPR040371">
    <property type="entry name" value="RMC1"/>
</dbReference>
<dbReference type="PANTHER" id="PTHR12897">
    <property type="entry name" value="COLON CANCER-ASSOCIATED PROTEIN MIC1"/>
    <property type="match status" value="1"/>
</dbReference>
<feature type="region of interest" description="Disordered" evidence="1">
    <location>
        <begin position="644"/>
        <end position="667"/>
    </location>
</feature>
<dbReference type="eggNOG" id="KOG2377">
    <property type="taxonomic scope" value="Eukaryota"/>
</dbReference>
<gene>
    <name evidence="2" type="ORF">MICPUCDRAFT_59631</name>
</gene>
<dbReference type="GO" id="GO:0031902">
    <property type="term" value="C:late endosome membrane"/>
    <property type="evidence" value="ECO:0007669"/>
    <property type="project" value="TreeGrafter"/>
</dbReference>
<dbReference type="Proteomes" id="UP000001876">
    <property type="component" value="Unassembled WGS sequence"/>
</dbReference>
<dbReference type="GO" id="GO:0035658">
    <property type="term" value="C:Mon1-Ccz1 complex"/>
    <property type="evidence" value="ECO:0007669"/>
    <property type="project" value="InterPro"/>
</dbReference>
<feature type="compositionally biased region" description="Low complexity" evidence="1">
    <location>
        <begin position="65"/>
        <end position="81"/>
    </location>
</feature>
<reference evidence="2 3" key="1">
    <citation type="journal article" date="2009" name="Science">
        <title>Green evolution and dynamic adaptations revealed by genomes of the marine picoeukaryotes Micromonas.</title>
        <authorList>
            <person name="Worden A.Z."/>
            <person name="Lee J.H."/>
            <person name="Mock T."/>
            <person name="Rouze P."/>
            <person name="Simmons M.P."/>
            <person name="Aerts A.L."/>
            <person name="Allen A.E."/>
            <person name="Cuvelier M.L."/>
            <person name="Derelle E."/>
            <person name="Everett M.V."/>
            <person name="Foulon E."/>
            <person name="Grimwood J."/>
            <person name="Gundlach H."/>
            <person name="Henrissat B."/>
            <person name="Napoli C."/>
            <person name="McDonald S.M."/>
            <person name="Parker M.S."/>
            <person name="Rombauts S."/>
            <person name="Salamov A."/>
            <person name="Von Dassow P."/>
            <person name="Badger J.H."/>
            <person name="Coutinho P.M."/>
            <person name="Demir E."/>
            <person name="Dubchak I."/>
            <person name="Gentemann C."/>
            <person name="Eikrem W."/>
            <person name="Gready J.E."/>
            <person name="John U."/>
            <person name="Lanier W."/>
            <person name="Lindquist E.A."/>
            <person name="Lucas S."/>
            <person name="Mayer K.F."/>
            <person name="Moreau H."/>
            <person name="Not F."/>
            <person name="Otillar R."/>
            <person name="Panaud O."/>
            <person name="Pangilinan J."/>
            <person name="Paulsen I."/>
            <person name="Piegu B."/>
            <person name="Poliakov A."/>
            <person name="Robbens S."/>
            <person name="Schmutz J."/>
            <person name="Toulza E."/>
            <person name="Wyss T."/>
            <person name="Zelensky A."/>
            <person name="Zhou K."/>
            <person name="Armbrust E.V."/>
            <person name="Bhattacharya D."/>
            <person name="Goodenough U.W."/>
            <person name="Van de Peer Y."/>
            <person name="Grigoriev I.V."/>
        </authorList>
    </citation>
    <scope>NUCLEOTIDE SEQUENCE [LARGE SCALE GENOMIC DNA]</scope>
    <source>
        <strain evidence="2 3">CCMP1545</strain>
    </source>
</reference>
<dbReference type="OrthoDB" id="26384at2759"/>
<proteinExistence type="predicted"/>
<feature type="region of interest" description="Disordered" evidence="1">
    <location>
        <begin position="541"/>
        <end position="569"/>
    </location>
</feature>
<name>C1MW54_MICPC</name>
<dbReference type="KEGG" id="mpp:MICPUCDRAFT_59631"/>
<evidence type="ECO:0000313" key="2">
    <source>
        <dbReference type="EMBL" id="EEH55816.1"/>
    </source>
</evidence>
<dbReference type="EMBL" id="GG663741">
    <property type="protein sequence ID" value="EEH55816.1"/>
    <property type="molecule type" value="Genomic_DNA"/>
</dbReference>
<dbReference type="GO" id="GO:0005765">
    <property type="term" value="C:lysosomal membrane"/>
    <property type="evidence" value="ECO:0007669"/>
    <property type="project" value="TreeGrafter"/>
</dbReference>
<feature type="region of interest" description="Disordered" evidence="1">
    <location>
        <begin position="1"/>
        <end position="39"/>
    </location>
</feature>
<dbReference type="GeneID" id="9685303"/>
<protein>
    <submittedName>
        <fullName evidence="2">Predicted protein</fullName>
    </submittedName>
</protein>
<dbReference type="PANTHER" id="PTHR12897:SF4">
    <property type="entry name" value="REGULATOR OF MON1-CCZ1 COMPLEX"/>
    <property type="match status" value="1"/>
</dbReference>
<evidence type="ECO:0000313" key="3">
    <source>
        <dbReference type="Proteomes" id="UP000001876"/>
    </source>
</evidence>
<accession>C1MW54</accession>
<sequence>MPPRAHVRVAEPGVAFTPPPPPPWASPHDDETTAPTPAFYDDASGVVLVKNNLGLRCHPLPPPRSSSIDSRSSSSESLPAEEPYDIAIAPGEVLDARLSPAPGGDARRIGNDSDDDDDDDDDDAPARVHPPRVVAVQRSPTTIEIAPARIVDASYVVEAPPGRTHVVTRAAEKGETIVSFFWVRNVPGVDFVVVTTLGVEQHKLVADGGGDRESESEFDFGPRLVLVSEKKKPGGRVAWCVYSRAASTLVVAVAGSKKVVVAASRFTSAGVVKLPKFDLPLEEGDADGGLLDARCARLVAARGRPFLCVVGAAAGLARVYRVFADAFVLTATISLKPFGLGRYEGQSARADAASVAVSVVDDALVVHALDAGVSAVYDIVGRRVADADAAAAAPAAFSLPASWEVPRGESAPVDAAEAPLEPIAPPLPLGGVDRQLRCDRAWKFYGDDVVMHPRGGRAWRARLDLAALTDSCSRRSDVVAFLQSRAEVSGGFPADGPKALTLRALREMVTDSSLDVTEARRAFKITCDAYGEAARRVFERRGARGGDDDDASTSTSFALPSTSPAVSPGEMLSEVFAPMAKEALEASRGGDGDGDGDAKRAESGQRAALALRRSIVDFLLALDESAAREVADADGCVEKLERLRESLPSPVSGAGEPHQLPWRSREA</sequence>
<dbReference type="OMA" id="VAMCARL"/>
<dbReference type="RefSeq" id="XP_003059864.1">
    <property type="nucleotide sequence ID" value="XM_003059818.1"/>
</dbReference>
<feature type="region of interest" description="Disordered" evidence="1">
    <location>
        <begin position="58"/>
        <end position="82"/>
    </location>
</feature>
<dbReference type="GO" id="GO:0010506">
    <property type="term" value="P:regulation of autophagy"/>
    <property type="evidence" value="ECO:0007669"/>
    <property type="project" value="InterPro"/>
</dbReference>